<evidence type="ECO:0000256" key="1">
    <source>
        <dbReference type="ARBA" id="ARBA00022450"/>
    </source>
</evidence>
<proteinExistence type="predicted"/>
<dbReference type="Pfam" id="PF00550">
    <property type="entry name" value="PP-binding"/>
    <property type="match status" value="1"/>
</dbReference>
<dbReference type="PROSITE" id="PS50075">
    <property type="entry name" value="CARRIER"/>
    <property type="match status" value="1"/>
</dbReference>
<feature type="domain" description="Carrier" evidence="4">
    <location>
        <begin position="529"/>
        <end position="607"/>
    </location>
</feature>
<keyword evidence="3" id="KW-0472">Membrane</keyword>
<feature type="transmembrane region" description="Helical" evidence="3">
    <location>
        <begin position="626"/>
        <end position="647"/>
    </location>
</feature>
<feature type="transmembrane region" description="Helical" evidence="3">
    <location>
        <begin position="920"/>
        <end position="943"/>
    </location>
</feature>
<dbReference type="PANTHER" id="PTHR45527">
    <property type="entry name" value="NONRIBOSOMAL PEPTIDE SYNTHETASE"/>
    <property type="match status" value="1"/>
</dbReference>
<reference evidence="5 6" key="1">
    <citation type="submission" date="2023-07" db="EMBL/GenBank/DDBJ databases">
        <title>Sorghum-associated microbial communities from plants grown in Nebraska, USA.</title>
        <authorList>
            <person name="Schachtman D."/>
        </authorList>
    </citation>
    <scope>NUCLEOTIDE SEQUENCE [LARGE SCALE GENOMIC DNA]</scope>
    <source>
        <strain evidence="5 6">DS1027</strain>
    </source>
</reference>
<dbReference type="InterPro" id="IPR020845">
    <property type="entry name" value="AMP-binding_CS"/>
</dbReference>
<dbReference type="Gene3D" id="2.160.10.10">
    <property type="entry name" value="Hexapeptide repeat proteins"/>
    <property type="match status" value="2"/>
</dbReference>
<dbReference type="InterPro" id="IPR006162">
    <property type="entry name" value="Ppantetheine_attach_site"/>
</dbReference>
<keyword evidence="6" id="KW-1185">Reference proteome</keyword>
<keyword evidence="2" id="KW-0597">Phosphoprotein</keyword>
<dbReference type="Gene3D" id="3.40.50.12780">
    <property type="entry name" value="N-terminal domain of ligase-like"/>
    <property type="match status" value="1"/>
</dbReference>
<feature type="transmembrane region" description="Helical" evidence="3">
    <location>
        <begin position="680"/>
        <end position="697"/>
    </location>
</feature>
<evidence type="ECO:0000313" key="5">
    <source>
        <dbReference type="EMBL" id="MDR6512609.1"/>
    </source>
</evidence>
<dbReference type="InterPro" id="IPR009081">
    <property type="entry name" value="PP-bd_ACP"/>
</dbReference>
<evidence type="ECO:0000259" key="4">
    <source>
        <dbReference type="PROSITE" id="PS50075"/>
    </source>
</evidence>
<evidence type="ECO:0000313" key="6">
    <source>
        <dbReference type="Proteomes" id="UP001184150"/>
    </source>
</evidence>
<protein>
    <submittedName>
        <fullName evidence="5">Non-ribosomal peptide synthetase-like protein</fullName>
    </submittedName>
</protein>
<dbReference type="Pfam" id="PF00501">
    <property type="entry name" value="AMP-binding"/>
    <property type="match status" value="1"/>
</dbReference>
<name>A0ABU1MQH9_9SPHN</name>
<dbReference type="Proteomes" id="UP001184150">
    <property type="component" value="Unassembled WGS sequence"/>
</dbReference>
<dbReference type="InterPro" id="IPR010071">
    <property type="entry name" value="AA_adenyl_dom"/>
</dbReference>
<dbReference type="PROSITE" id="PS00012">
    <property type="entry name" value="PHOSPHOPANTETHEINE"/>
    <property type="match status" value="1"/>
</dbReference>
<dbReference type="NCBIfam" id="TIGR01733">
    <property type="entry name" value="AA-adenyl-dom"/>
    <property type="match status" value="1"/>
</dbReference>
<dbReference type="InterPro" id="IPR045851">
    <property type="entry name" value="AMP-bd_C_sf"/>
</dbReference>
<accession>A0ABU1MQH9</accession>
<dbReference type="SUPFAM" id="SSF47336">
    <property type="entry name" value="ACP-like"/>
    <property type="match status" value="1"/>
</dbReference>
<dbReference type="EMBL" id="JAVDRD010000010">
    <property type="protein sequence ID" value="MDR6512609.1"/>
    <property type="molecule type" value="Genomic_DNA"/>
</dbReference>
<feature type="transmembrane region" description="Helical" evidence="3">
    <location>
        <begin position="654"/>
        <end position="674"/>
    </location>
</feature>
<dbReference type="InterPro" id="IPR029058">
    <property type="entry name" value="AB_hydrolase_fold"/>
</dbReference>
<feature type="transmembrane region" description="Helical" evidence="3">
    <location>
        <begin position="1153"/>
        <end position="1177"/>
    </location>
</feature>
<feature type="transmembrane region" description="Helical" evidence="3">
    <location>
        <begin position="1124"/>
        <end position="1146"/>
    </location>
</feature>
<dbReference type="CDD" id="cd05930">
    <property type="entry name" value="A_NRPS"/>
    <property type="match status" value="1"/>
</dbReference>
<evidence type="ECO:0000256" key="2">
    <source>
        <dbReference type="ARBA" id="ARBA00022553"/>
    </source>
</evidence>
<dbReference type="SUPFAM" id="SSF51161">
    <property type="entry name" value="Trimeric LpxA-like enzymes"/>
    <property type="match status" value="3"/>
</dbReference>
<gene>
    <name evidence="5" type="ORF">J2792_003494</name>
</gene>
<evidence type="ECO:0000256" key="3">
    <source>
        <dbReference type="SAM" id="Phobius"/>
    </source>
</evidence>
<dbReference type="PANTHER" id="PTHR45527:SF1">
    <property type="entry name" value="FATTY ACID SYNTHASE"/>
    <property type="match status" value="1"/>
</dbReference>
<sequence length="1334" mass="141651">MGGHQLQNDMTLHGFLAAAAARHPQACAIFVPAGKGRDIDQAISYADLAAQSDILAQAILARLPAAAPGGEPVVALQLPRTSPLLYLAQLAVLKAGCAFTCLDPSFPDGRVVDILEDAQPALILAEPAALERLAGLAHGACAVHDPAQLLAQAPAGGAVLPQVGPAQLAYLIYTSGTTGKPKGVMIEHRQIANLVASDLAEFALGPGDRVVQGSSVAYDSSIEEIWLALASGATLLVMDDAAARLGPDIVAWLADHRASVFCPPPTLLRSSGCSNPQAALPDLKLLYVGGEALPADIAALWAQGRRLVNGYGPTECAVTCLRGDIVPGGPITIGRPVQGMHAYVLDDALDDVAEGAQGELCIGGAGVARGYRHRPDLTAEKFIDHPRHGRLYRTGDLVHRDETGNLFYHGRIDAQVKIRGYRVELGEIEAQLAALPGVRAAGATVQDRGGVPELVAYVVPVDPAAPPLGDTLRQALAASLPPYMVPRQIGLIAALPTTVGGKLDRKALPPMNLAAQRSGPGREEEALVLPEGELEALIARAIADVLKRPDGVSVTADFFEGLGGDSLSAAMLVTLLREDWRTDWVTVSDIYDARTVRALALRAPEPAETIADAALPLLREGVARPLLANLVQGGWLAMTVLVAAWASWFAAFRVAPLAFAHLGLATLVLVAPLIGLAGFLVYLPVSVAFAVAVKWLAIGRYRPVRAPVWSAYYLRHWMVMQAVRLIPWPLLAGTELNNAILRLLGARIGQRVHIHRNVDLRRGGWDLLDLGDDVALGQGAHLGLVELDRGDIVVAPITLETGAALMVRAGVEGPARMGAGSVLTALSVLNAGGTVPAGEVWDGVPAQRVGVAPPPPVITRAATRLGPWRHGLLLLLGQGLFTALAALPGELLLLGLCLGGEVSAKAIWHWMAAPSLDGRVIAALLATTVLAVPLNVFWSAVLLRAMGRVRPGVIDRWSLGYIRLWIKAGAVFAAGEWLSGTLMYKHWLRLAGMKLGDKCEISTIFDVTPELVSIGAETFFADGIYLGGAELRQGTVRVAPIRLGRNTFLGNHAVIPAGETLPDDILIGISTVADATLIARGQSRFGHPSFDLPRRQVVEADRSVTHDPSLIRQANRWFWELARFFLPVVPLVLGALWFAAIGAAAARGASLALMTWVVVPGATLATMVALCLVVMVLKWSLIGRVRPGQHALWSCWCSRWDFVYVAWARYANFILQQLEGTFLLLVYLRLMGLKIGRRAVLGPLFAQVVDPDMIEIGDGATVHANFQAHTFEDRVLKVDKVRIGTGATVHAGTVPLYGAVIDSGTRVLGGSVVMKHEHLRPGLAYQGVPVRVVG</sequence>
<dbReference type="Gene3D" id="3.40.50.1820">
    <property type="entry name" value="alpha/beta hydrolase"/>
    <property type="match status" value="1"/>
</dbReference>
<dbReference type="PROSITE" id="PS00455">
    <property type="entry name" value="AMP_BINDING"/>
    <property type="match status" value="1"/>
</dbReference>
<feature type="transmembrane region" description="Helical" evidence="3">
    <location>
        <begin position="872"/>
        <end position="900"/>
    </location>
</feature>
<dbReference type="RefSeq" id="WP_309806106.1">
    <property type="nucleotide sequence ID" value="NZ_JAVDRD010000010.1"/>
</dbReference>
<dbReference type="Gene3D" id="3.30.300.30">
    <property type="match status" value="1"/>
</dbReference>
<dbReference type="SUPFAM" id="SSF56801">
    <property type="entry name" value="Acetyl-CoA synthetase-like"/>
    <property type="match status" value="1"/>
</dbReference>
<dbReference type="InterPro" id="IPR025110">
    <property type="entry name" value="AMP-bd_C"/>
</dbReference>
<keyword evidence="1" id="KW-0596">Phosphopantetheine</keyword>
<dbReference type="InterPro" id="IPR042099">
    <property type="entry name" value="ANL_N_sf"/>
</dbReference>
<comment type="caution">
    <text evidence="5">The sequence shown here is derived from an EMBL/GenBank/DDBJ whole genome shotgun (WGS) entry which is preliminary data.</text>
</comment>
<dbReference type="InterPro" id="IPR036736">
    <property type="entry name" value="ACP-like_sf"/>
</dbReference>
<keyword evidence="3" id="KW-0812">Transmembrane</keyword>
<dbReference type="InterPro" id="IPR011004">
    <property type="entry name" value="Trimer_LpxA-like_sf"/>
</dbReference>
<dbReference type="Pfam" id="PF13193">
    <property type="entry name" value="AMP-binding_C"/>
    <property type="match status" value="1"/>
</dbReference>
<keyword evidence="3" id="KW-1133">Transmembrane helix</keyword>
<organism evidence="5 6">
    <name type="scientific">Novosphingobium capsulatum</name>
    <dbReference type="NCBI Taxonomy" id="13688"/>
    <lineage>
        <taxon>Bacteria</taxon>
        <taxon>Pseudomonadati</taxon>
        <taxon>Pseudomonadota</taxon>
        <taxon>Alphaproteobacteria</taxon>
        <taxon>Sphingomonadales</taxon>
        <taxon>Sphingomonadaceae</taxon>
        <taxon>Novosphingobium</taxon>
    </lineage>
</organism>
<dbReference type="InterPro" id="IPR000873">
    <property type="entry name" value="AMP-dep_synth/lig_dom"/>
</dbReference>